<reference evidence="2" key="1">
    <citation type="submission" date="2018-08" db="EMBL/GenBank/DDBJ databases">
        <authorList>
            <person name="Rossello M."/>
        </authorList>
    </citation>
    <scope>NUCLEOTIDE SEQUENCE [LARGE SCALE GENOMIC DNA]</scope>
    <source>
        <strain evidence="2">cv. Chinese Spring</strain>
    </source>
</reference>
<dbReference type="Gramene" id="TraesCAD_scaffold_089609_01G000100.1">
    <property type="protein sequence ID" value="TraesCAD_scaffold_089609_01G000100.1"/>
    <property type="gene ID" value="TraesCAD_scaffold_089609_01G000100"/>
</dbReference>
<feature type="region of interest" description="Disordered" evidence="1">
    <location>
        <begin position="27"/>
        <end position="110"/>
    </location>
</feature>
<sequence length="225" mass="24636">MADAGGERPDWGADLVEQGRQVAAGTFVRGRAGVQRGAPSAGDVEKAGAGRNSAVQPDAPALANSGEAQKVEAGSGEAQKVGAGSGEAHEVEKVEAGSSEEEAEQKQQQEDLLGNKRKWDKTWFYPYESNEDEPYEYESGDDVVEGNVESFKEKEVLKIRVQGPAKYYNWRNEKYRCPYCSKPKPRSGLLEHLMEHCRATSISSHDYKITGQHSAVLKVPRNPVL</sequence>
<accession>A0A3B6B649</accession>
<protein>
    <recommendedName>
        <fullName evidence="4">Zinc finger-XS domain-containing protein</fullName>
    </recommendedName>
</protein>
<evidence type="ECO:0000313" key="3">
    <source>
        <dbReference type="Proteomes" id="UP000019116"/>
    </source>
</evidence>
<dbReference type="EnsemblPlants" id="TraesCS2A02G511600.1">
    <property type="protein sequence ID" value="TraesCS2A02G511600.1"/>
    <property type="gene ID" value="TraesCS2A02G511600"/>
</dbReference>
<evidence type="ECO:0008006" key="4">
    <source>
        <dbReference type="Google" id="ProtNLM"/>
    </source>
</evidence>
<dbReference type="Proteomes" id="UP000019116">
    <property type="component" value="Chromosome 2A"/>
</dbReference>
<name>A0A3B6B649_WHEAT</name>
<dbReference type="Gramene" id="TraesCS2A02G511600.1">
    <property type="protein sequence ID" value="TraesCS2A02G511600.1"/>
    <property type="gene ID" value="TraesCS2A02G511600"/>
</dbReference>
<reference evidence="2" key="2">
    <citation type="submission" date="2018-10" db="UniProtKB">
        <authorList>
            <consortium name="EnsemblPlants"/>
        </authorList>
    </citation>
    <scope>IDENTIFICATION</scope>
</reference>
<evidence type="ECO:0000256" key="1">
    <source>
        <dbReference type="SAM" id="MobiDB-lite"/>
    </source>
</evidence>
<keyword evidence="3" id="KW-1185">Reference proteome</keyword>
<evidence type="ECO:0000313" key="2">
    <source>
        <dbReference type="EnsemblPlants" id="TraesCS2A02G511600.1"/>
    </source>
</evidence>
<organism evidence="2">
    <name type="scientific">Triticum aestivum</name>
    <name type="common">Wheat</name>
    <dbReference type="NCBI Taxonomy" id="4565"/>
    <lineage>
        <taxon>Eukaryota</taxon>
        <taxon>Viridiplantae</taxon>
        <taxon>Streptophyta</taxon>
        <taxon>Embryophyta</taxon>
        <taxon>Tracheophyta</taxon>
        <taxon>Spermatophyta</taxon>
        <taxon>Magnoliopsida</taxon>
        <taxon>Liliopsida</taxon>
        <taxon>Poales</taxon>
        <taxon>Poaceae</taxon>
        <taxon>BOP clade</taxon>
        <taxon>Pooideae</taxon>
        <taxon>Triticodae</taxon>
        <taxon>Triticeae</taxon>
        <taxon>Triticinae</taxon>
        <taxon>Triticum</taxon>
    </lineage>
</organism>
<proteinExistence type="predicted"/>
<dbReference type="Gramene" id="TraesCS2A03G1189500.1">
    <property type="protein sequence ID" value="TraesCS2A03G1189500.1.CDS"/>
    <property type="gene ID" value="TraesCS2A03G1189500"/>
</dbReference>
<dbReference type="AlphaFoldDB" id="A0A3B6B649"/>